<proteinExistence type="predicted"/>
<dbReference type="EMBL" id="ML121543">
    <property type="protein sequence ID" value="RPB24204.1"/>
    <property type="molecule type" value="Genomic_DNA"/>
</dbReference>
<reference evidence="1 2" key="1">
    <citation type="journal article" date="2018" name="Nat. Ecol. Evol.">
        <title>Pezizomycetes genomes reveal the molecular basis of ectomycorrhizal truffle lifestyle.</title>
        <authorList>
            <person name="Murat C."/>
            <person name="Payen T."/>
            <person name="Noel B."/>
            <person name="Kuo A."/>
            <person name="Morin E."/>
            <person name="Chen J."/>
            <person name="Kohler A."/>
            <person name="Krizsan K."/>
            <person name="Balestrini R."/>
            <person name="Da Silva C."/>
            <person name="Montanini B."/>
            <person name="Hainaut M."/>
            <person name="Levati E."/>
            <person name="Barry K.W."/>
            <person name="Belfiori B."/>
            <person name="Cichocki N."/>
            <person name="Clum A."/>
            <person name="Dockter R.B."/>
            <person name="Fauchery L."/>
            <person name="Guy J."/>
            <person name="Iotti M."/>
            <person name="Le Tacon F."/>
            <person name="Lindquist E.A."/>
            <person name="Lipzen A."/>
            <person name="Malagnac F."/>
            <person name="Mello A."/>
            <person name="Molinier V."/>
            <person name="Miyauchi S."/>
            <person name="Poulain J."/>
            <person name="Riccioni C."/>
            <person name="Rubini A."/>
            <person name="Sitrit Y."/>
            <person name="Splivallo R."/>
            <person name="Traeger S."/>
            <person name="Wang M."/>
            <person name="Zifcakova L."/>
            <person name="Wipf D."/>
            <person name="Zambonelli A."/>
            <person name="Paolocci F."/>
            <person name="Nowrousian M."/>
            <person name="Ottonello S."/>
            <person name="Baldrian P."/>
            <person name="Spatafora J.W."/>
            <person name="Henrissat B."/>
            <person name="Nagy L.G."/>
            <person name="Aury J.M."/>
            <person name="Wincker P."/>
            <person name="Grigoriev I.V."/>
            <person name="Bonfante P."/>
            <person name="Martin F.M."/>
        </authorList>
    </citation>
    <scope>NUCLEOTIDE SEQUENCE [LARGE SCALE GENOMIC DNA]</scope>
    <source>
        <strain evidence="1 2">ATCC MYA-4762</strain>
    </source>
</reference>
<dbReference type="InterPro" id="IPR052973">
    <property type="entry name" value="Fungal_sec-metab_reg_TF"/>
</dbReference>
<feature type="non-terminal residue" evidence="1">
    <location>
        <position position="1"/>
    </location>
</feature>
<keyword evidence="2" id="KW-1185">Reference proteome</keyword>
<evidence type="ECO:0000313" key="2">
    <source>
        <dbReference type="Proteomes" id="UP000267821"/>
    </source>
</evidence>
<dbReference type="Proteomes" id="UP000267821">
    <property type="component" value="Unassembled WGS sequence"/>
</dbReference>
<dbReference type="PANTHER" id="PTHR35392:SF3">
    <property type="entry name" value="ZN(2)-C6 FUNGAL-TYPE DOMAIN-CONTAINING PROTEIN"/>
    <property type="match status" value="1"/>
</dbReference>
<dbReference type="AlphaFoldDB" id="A0A3N4LMW2"/>
<gene>
    <name evidence="1" type="ORF">L211DRAFT_785813</name>
</gene>
<evidence type="ECO:0000313" key="1">
    <source>
        <dbReference type="EMBL" id="RPB24204.1"/>
    </source>
</evidence>
<accession>A0A3N4LMW2</accession>
<dbReference type="InParanoid" id="A0A3N4LMW2"/>
<dbReference type="OrthoDB" id="5362630at2759"/>
<sequence>KERKRRGKFKSEQLRKETCMTRTTGACIRCQKNKIRCIPGPDPAGWCMNCLALSSRVVRMPCFRARVTEAELFRRGPTSEFSCTRRWILLTSVKEIDTWSSPTPRIIEITQDMGPTLQLFCKEYTPLDGDRQDYHWKDAFTGATKTLTTPPYAIADVERAYSTIEQYIEENLVMYLEGILDSENTIVWESFRIAMSMAGSDGSAMIRRALKLWVGSRLIEEPWRVCGNDTLGMNVCLDMGSPYYGRIPVTPIMDFQLDNITIHYLLMPWKSRILKELQKKILGNRKEDWLEVHLTMFILLNNVERQIKHDNWFARRYSLTHRFSNYQLIDAIFNGAKILLAHFHHVNKGHMPFSLTWEGNYVNMNASRLPTHSLSSDQVKYMQQVTRAAKAQEYKLRQLQELKMYEAPMFWCSQLFLPGWAPPSSPSPQEPYTMSGMSTAIAV</sequence>
<name>A0A3N4LMW2_9PEZI</name>
<dbReference type="STRING" id="1051890.A0A3N4LMW2"/>
<dbReference type="PANTHER" id="PTHR35392">
    <property type="entry name" value="ZN(II)2CYS6 TRANSCRIPTION FACTOR (EUROFUNG)-RELATED-RELATED"/>
    <property type="match status" value="1"/>
</dbReference>
<organism evidence="1 2">
    <name type="scientific">Terfezia boudieri ATCC MYA-4762</name>
    <dbReference type="NCBI Taxonomy" id="1051890"/>
    <lineage>
        <taxon>Eukaryota</taxon>
        <taxon>Fungi</taxon>
        <taxon>Dikarya</taxon>
        <taxon>Ascomycota</taxon>
        <taxon>Pezizomycotina</taxon>
        <taxon>Pezizomycetes</taxon>
        <taxon>Pezizales</taxon>
        <taxon>Pezizaceae</taxon>
        <taxon>Terfezia</taxon>
    </lineage>
</organism>
<evidence type="ECO:0008006" key="3">
    <source>
        <dbReference type="Google" id="ProtNLM"/>
    </source>
</evidence>
<protein>
    <recommendedName>
        <fullName evidence="3">Zn(2)-C6 fungal-type domain-containing protein</fullName>
    </recommendedName>
</protein>